<feature type="non-terminal residue" evidence="1">
    <location>
        <position position="463"/>
    </location>
</feature>
<dbReference type="AlphaFoldDB" id="A0A0F9A760"/>
<name>A0A0F9A760_9ZZZZ</name>
<comment type="caution">
    <text evidence="1">The sequence shown here is derived from an EMBL/GenBank/DDBJ whole genome shotgun (WGS) entry which is preliminary data.</text>
</comment>
<gene>
    <name evidence="1" type="ORF">LCGC14_2606270</name>
</gene>
<feature type="non-terminal residue" evidence="1">
    <location>
        <position position="1"/>
    </location>
</feature>
<organism evidence="1">
    <name type="scientific">marine sediment metagenome</name>
    <dbReference type="NCBI Taxonomy" id="412755"/>
    <lineage>
        <taxon>unclassified sequences</taxon>
        <taxon>metagenomes</taxon>
        <taxon>ecological metagenomes</taxon>
    </lineage>
</organism>
<dbReference type="EMBL" id="LAZR01044128">
    <property type="protein sequence ID" value="KKL05414.1"/>
    <property type="molecule type" value="Genomic_DNA"/>
</dbReference>
<protein>
    <submittedName>
        <fullName evidence="1">Uncharacterized protein</fullName>
    </submittedName>
</protein>
<proteinExistence type="predicted"/>
<sequence>EIVAVKGRFINEESIPFEYPIYYYWVNSENELIFNSPMKYQLTNITIDYIPQLQLSYNSTDGNWYLPNYFTEESINFTKPFFVSDLWVNNTNNGTYVHPDVDVGYMVGTNAIGTFVHFSNAIHPDSIVRGSIHFGKINDTNQYKLSLQDDLLYQYNILTDTSKFTNASLHLELNAGFKDVVYSELSQVSTTDYKVTVTLYRYHTLQKERSEIGKATISLDKSLLGYHKYDLTIDLADFGLSNNTEQMLIESLTRGTNYDLHITVESSIYNCRVDGNLFKGVYAHDLISANLEIKTDESDLVLDGNNVQTPYMPIAQDNVLLSKLDTSTYQLTSLDYDFDFTVDALFTEIEILYENHDYTFDPIEKTISLINKYRDYAGFIFANITFKAFEWSSGVISSLNPITLTFENDYVKNITKFFEFIIQYNEIPGYELEKIDLTSGRLVLAEEEKSSALLKVYLYNYVE</sequence>
<evidence type="ECO:0000313" key="1">
    <source>
        <dbReference type="EMBL" id="KKL05414.1"/>
    </source>
</evidence>
<accession>A0A0F9A760</accession>
<reference evidence="1" key="1">
    <citation type="journal article" date="2015" name="Nature">
        <title>Complex archaea that bridge the gap between prokaryotes and eukaryotes.</title>
        <authorList>
            <person name="Spang A."/>
            <person name="Saw J.H."/>
            <person name="Jorgensen S.L."/>
            <person name="Zaremba-Niedzwiedzka K."/>
            <person name="Martijn J."/>
            <person name="Lind A.E."/>
            <person name="van Eijk R."/>
            <person name="Schleper C."/>
            <person name="Guy L."/>
            <person name="Ettema T.J."/>
        </authorList>
    </citation>
    <scope>NUCLEOTIDE SEQUENCE</scope>
</reference>